<dbReference type="Gene3D" id="2.30.33.40">
    <property type="entry name" value="GroES chaperonin"/>
    <property type="match status" value="1"/>
</dbReference>
<dbReference type="RefSeq" id="WP_108139101.1">
    <property type="nucleotide sequence ID" value="NZ_JBQPXQ010000010.1"/>
</dbReference>
<sequence length="97" mass="10466">MSIKPLDNRVVVKYVEKNEGEEKTKGGIVLPDTAKKDEKPQQAEIIAVGRNIAPEGGEAEVAVGDTVVFDKYAGTKVEIDSEELIILSIDDVLAVID</sequence>
<evidence type="ECO:0000313" key="6">
    <source>
        <dbReference type="Proteomes" id="UP000244089"/>
    </source>
</evidence>
<dbReference type="GO" id="GO:0005737">
    <property type="term" value="C:cytoplasm"/>
    <property type="evidence" value="ECO:0007669"/>
    <property type="project" value="UniProtKB-SubCell"/>
</dbReference>
<dbReference type="PANTHER" id="PTHR10772:SF63">
    <property type="entry name" value="20 KDA CHAPERONIN, CHLOROPLASTIC"/>
    <property type="match status" value="1"/>
</dbReference>
<dbReference type="EMBL" id="QAXS01000007">
    <property type="protein sequence ID" value="PTW00553.1"/>
    <property type="molecule type" value="Genomic_DNA"/>
</dbReference>
<dbReference type="GO" id="GO:0051087">
    <property type="term" value="F:protein-folding chaperone binding"/>
    <property type="evidence" value="ECO:0007669"/>
    <property type="project" value="TreeGrafter"/>
</dbReference>
<dbReference type="OrthoDB" id="9806791at2"/>
<comment type="subcellular location">
    <subcellularLocation>
        <location evidence="3">Cytoplasm</location>
    </subcellularLocation>
</comment>
<dbReference type="PRINTS" id="PR00297">
    <property type="entry name" value="CHAPERONIN10"/>
</dbReference>
<dbReference type="InterPro" id="IPR037124">
    <property type="entry name" value="Chaperonin_GroES_sf"/>
</dbReference>
<comment type="subunit">
    <text evidence="3">Heptamer of 7 subunits arranged in a ring. Interacts with the chaperonin GroEL.</text>
</comment>
<comment type="caution">
    <text evidence="5">The sequence shown here is derived from an EMBL/GenBank/DDBJ whole genome shotgun (WGS) entry which is preliminary data.</text>
</comment>
<protein>
    <recommendedName>
        <fullName evidence="3">Co-chaperonin GroES</fullName>
    </recommendedName>
    <alternativeName>
        <fullName evidence="3">10 kDa chaperonin</fullName>
    </alternativeName>
    <alternativeName>
        <fullName evidence="3">Chaperonin-10</fullName>
        <shortName evidence="3">Cpn10</shortName>
    </alternativeName>
</protein>
<dbReference type="NCBIfam" id="NF001531">
    <property type="entry name" value="PRK00364.2-2"/>
    <property type="match status" value="1"/>
</dbReference>
<comment type="similarity">
    <text evidence="1 3 4">Belongs to the GroES chaperonin family.</text>
</comment>
<dbReference type="Pfam" id="PF00166">
    <property type="entry name" value="Cpn10"/>
    <property type="match status" value="1"/>
</dbReference>
<keyword evidence="3" id="KW-0963">Cytoplasm</keyword>
<dbReference type="InterPro" id="IPR020818">
    <property type="entry name" value="Chaperonin_GroES"/>
</dbReference>
<keyword evidence="2 3" id="KW-0143">Chaperone</keyword>
<gene>
    <name evidence="3" type="primary">groES</name>
    <name evidence="3" type="synonym">groS</name>
    <name evidence="5" type="ORF">C8C76_107112</name>
</gene>
<evidence type="ECO:0000256" key="4">
    <source>
        <dbReference type="RuleBase" id="RU000535"/>
    </source>
</evidence>
<dbReference type="Proteomes" id="UP000244089">
    <property type="component" value="Unassembled WGS sequence"/>
</dbReference>
<evidence type="ECO:0000313" key="5">
    <source>
        <dbReference type="EMBL" id="PTW00553.1"/>
    </source>
</evidence>
<organism evidence="5 6">
    <name type="scientific">Halanaerobium saccharolyticum</name>
    <dbReference type="NCBI Taxonomy" id="43595"/>
    <lineage>
        <taxon>Bacteria</taxon>
        <taxon>Bacillati</taxon>
        <taxon>Bacillota</taxon>
        <taxon>Clostridia</taxon>
        <taxon>Halanaerobiales</taxon>
        <taxon>Halanaerobiaceae</taxon>
        <taxon>Halanaerobium</taxon>
    </lineage>
</organism>
<dbReference type="GO" id="GO:0051082">
    <property type="term" value="F:unfolded protein binding"/>
    <property type="evidence" value="ECO:0007669"/>
    <property type="project" value="TreeGrafter"/>
</dbReference>
<dbReference type="AlphaFoldDB" id="A0A2T5RMG5"/>
<evidence type="ECO:0000256" key="3">
    <source>
        <dbReference type="HAMAP-Rule" id="MF_00580"/>
    </source>
</evidence>
<dbReference type="GO" id="GO:0044183">
    <property type="term" value="F:protein folding chaperone"/>
    <property type="evidence" value="ECO:0007669"/>
    <property type="project" value="InterPro"/>
</dbReference>
<dbReference type="SUPFAM" id="SSF50129">
    <property type="entry name" value="GroES-like"/>
    <property type="match status" value="1"/>
</dbReference>
<accession>A0A2T5RMG5</accession>
<evidence type="ECO:0000256" key="2">
    <source>
        <dbReference type="ARBA" id="ARBA00023186"/>
    </source>
</evidence>
<dbReference type="CDD" id="cd00320">
    <property type="entry name" value="cpn10"/>
    <property type="match status" value="1"/>
</dbReference>
<dbReference type="GO" id="GO:0046872">
    <property type="term" value="F:metal ion binding"/>
    <property type="evidence" value="ECO:0007669"/>
    <property type="project" value="TreeGrafter"/>
</dbReference>
<comment type="function">
    <text evidence="3 4">Together with the chaperonin GroEL, plays an essential role in assisting protein folding. The GroEL-GroES system forms a nano-cage that allows encapsulation of the non-native substrate proteins and provides a physical environment optimized to promote and accelerate protein folding. GroES binds to the apical surface of the GroEL ring, thereby capping the opening of the GroEL channel.</text>
</comment>
<reference evidence="5 6" key="1">
    <citation type="submission" date="2018-04" db="EMBL/GenBank/DDBJ databases">
        <title>Subsurface microbial communities from deep shales in Ohio and West Virginia, USA.</title>
        <authorList>
            <person name="Wrighton K."/>
        </authorList>
    </citation>
    <scope>NUCLEOTIDE SEQUENCE [LARGE SCALE GENOMIC DNA]</scope>
    <source>
        <strain evidence="5 6">WC1</strain>
    </source>
</reference>
<dbReference type="InterPro" id="IPR011032">
    <property type="entry name" value="GroES-like_sf"/>
</dbReference>
<dbReference type="FunFam" id="2.30.33.40:FF:000001">
    <property type="entry name" value="10 kDa chaperonin"/>
    <property type="match status" value="1"/>
</dbReference>
<dbReference type="GO" id="GO:0005524">
    <property type="term" value="F:ATP binding"/>
    <property type="evidence" value="ECO:0007669"/>
    <property type="project" value="InterPro"/>
</dbReference>
<dbReference type="SMART" id="SM00883">
    <property type="entry name" value="Cpn10"/>
    <property type="match status" value="1"/>
</dbReference>
<name>A0A2T5RMG5_9FIRM</name>
<proteinExistence type="inferred from homology"/>
<dbReference type="HAMAP" id="MF_00580">
    <property type="entry name" value="CH10"/>
    <property type="match status" value="1"/>
</dbReference>
<dbReference type="PANTHER" id="PTHR10772">
    <property type="entry name" value="10 KDA HEAT SHOCK PROTEIN"/>
    <property type="match status" value="1"/>
</dbReference>
<evidence type="ECO:0000256" key="1">
    <source>
        <dbReference type="ARBA" id="ARBA00006975"/>
    </source>
</evidence>